<accession>Q54QL7</accession>
<dbReference type="PhylomeDB" id="Q54QL7"/>
<dbReference type="FunCoup" id="Q54QL7">
    <property type="interactions" value="2"/>
</dbReference>
<name>Q54QL7_DICDI</name>
<dbReference type="EMBL" id="AAFI02000057">
    <property type="protein sequence ID" value="EAL65502.1"/>
    <property type="molecule type" value="Genomic_DNA"/>
</dbReference>
<dbReference type="HOGENOM" id="CLU_273249_0_0_1"/>
<proteinExistence type="predicted"/>
<dbReference type="SMR" id="Q54QL7"/>
<reference evidence="1 2" key="1">
    <citation type="journal article" date="2005" name="Nature">
        <title>The genome of the social amoeba Dictyostelium discoideum.</title>
        <authorList>
            <consortium name="The Dictyostelium discoideum Sequencing Consortium"/>
            <person name="Eichinger L."/>
            <person name="Pachebat J.A."/>
            <person name="Glockner G."/>
            <person name="Rajandream M.A."/>
            <person name="Sucgang R."/>
            <person name="Berriman M."/>
            <person name="Song J."/>
            <person name="Olsen R."/>
            <person name="Szafranski K."/>
            <person name="Xu Q."/>
            <person name="Tunggal B."/>
            <person name="Kummerfeld S."/>
            <person name="Madera M."/>
            <person name="Konfortov B.A."/>
            <person name="Rivero F."/>
            <person name="Bankier A.T."/>
            <person name="Lehmann R."/>
            <person name="Hamlin N."/>
            <person name="Davies R."/>
            <person name="Gaudet P."/>
            <person name="Fey P."/>
            <person name="Pilcher K."/>
            <person name="Chen G."/>
            <person name="Saunders D."/>
            <person name="Sodergren E."/>
            <person name="Davis P."/>
            <person name="Kerhornou A."/>
            <person name="Nie X."/>
            <person name="Hall N."/>
            <person name="Anjard C."/>
            <person name="Hemphill L."/>
            <person name="Bason N."/>
            <person name="Farbrother P."/>
            <person name="Desany B."/>
            <person name="Just E."/>
            <person name="Morio T."/>
            <person name="Rost R."/>
            <person name="Churcher C."/>
            <person name="Cooper J."/>
            <person name="Haydock S."/>
            <person name="van Driessche N."/>
            <person name="Cronin A."/>
            <person name="Goodhead I."/>
            <person name="Muzny D."/>
            <person name="Mourier T."/>
            <person name="Pain A."/>
            <person name="Lu M."/>
            <person name="Harper D."/>
            <person name="Lindsay R."/>
            <person name="Hauser H."/>
            <person name="James K."/>
            <person name="Quiles M."/>
            <person name="Madan Babu M."/>
            <person name="Saito T."/>
            <person name="Buchrieser C."/>
            <person name="Wardroper A."/>
            <person name="Felder M."/>
            <person name="Thangavelu M."/>
            <person name="Johnson D."/>
            <person name="Knights A."/>
            <person name="Loulseged H."/>
            <person name="Mungall K."/>
            <person name="Oliver K."/>
            <person name="Price C."/>
            <person name="Quail M.A."/>
            <person name="Urushihara H."/>
            <person name="Hernandez J."/>
            <person name="Rabbinowitsch E."/>
            <person name="Steffen D."/>
            <person name="Sanders M."/>
            <person name="Ma J."/>
            <person name="Kohara Y."/>
            <person name="Sharp S."/>
            <person name="Simmonds M."/>
            <person name="Spiegler S."/>
            <person name="Tivey A."/>
            <person name="Sugano S."/>
            <person name="White B."/>
            <person name="Walker D."/>
            <person name="Woodward J."/>
            <person name="Winckler T."/>
            <person name="Tanaka Y."/>
            <person name="Shaulsky G."/>
            <person name="Schleicher M."/>
            <person name="Weinstock G."/>
            <person name="Rosenthal A."/>
            <person name="Cox E.C."/>
            <person name="Chisholm R.L."/>
            <person name="Gibbs R."/>
            <person name="Loomis W.F."/>
            <person name="Platzer M."/>
            <person name="Kay R.R."/>
            <person name="Williams J."/>
            <person name="Dear P.H."/>
            <person name="Noegel A.A."/>
            <person name="Barrell B."/>
            <person name="Kuspa A."/>
        </authorList>
    </citation>
    <scope>NUCLEOTIDE SEQUENCE [LARGE SCALE GENOMIC DNA]</scope>
    <source>
        <strain evidence="1 2">AX4</strain>
    </source>
</reference>
<evidence type="ECO:0000313" key="1">
    <source>
        <dbReference type="EMBL" id="EAL65502.1"/>
    </source>
</evidence>
<dbReference type="AlphaFoldDB" id="Q54QL7"/>
<dbReference type="PANTHER" id="PTHR32142:SF62">
    <property type="entry name" value="ARMADILLO REPEAT-CONTAINING PROTEIN"/>
    <property type="match status" value="1"/>
</dbReference>
<keyword evidence="2" id="KW-1185">Reference proteome</keyword>
<dbReference type="Proteomes" id="UP000002195">
    <property type="component" value="Unassembled WGS sequence"/>
</dbReference>
<dbReference type="GeneID" id="8624252"/>
<dbReference type="PaxDb" id="44689-DDB0185668"/>
<dbReference type="dictyBase" id="DDB_G0283775"/>
<dbReference type="PANTHER" id="PTHR32142">
    <property type="entry name" value="B BOX-TYPE DOMAIN-CONTAINING PROTEIN-RELATED"/>
    <property type="match status" value="1"/>
</dbReference>
<evidence type="ECO:0000313" key="2">
    <source>
        <dbReference type="Proteomes" id="UP000002195"/>
    </source>
</evidence>
<organism evidence="1 2">
    <name type="scientific">Dictyostelium discoideum</name>
    <name type="common">Social amoeba</name>
    <dbReference type="NCBI Taxonomy" id="44689"/>
    <lineage>
        <taxon>Eukaryota</taxon>
        <taxon>Amoebozoa</taxon>
        <taxon>Evosea</taxon>
        <taxon>Eumycetozoa</taxon>
        <taxon>Dictyostelia</taxon>
        <taxon>Dictyosteliales</taxon>
        <taxon>Dictyosteliaceae</taxon>
        <taxon>Dictyostelium</taxon>
    </lineage>
</organism>
<protein>
    <submittedName>
        <fullName evidence="1">Uncharacterized protein</fullName>
    </submittedName>
</protein>
<dbReference type="RefSeq" id="XP_638854.1">
    <property type="nucleotide sequence ID" value="XM_633762.1"/>
</dbReference>
<dbReference type="InParanoid" id="Q54QL7"/>
<gene>
    <name evidence="1" type="ORF">DDB_G0283775</name>
</gene>
<comment type="caution">
    <text evidence="1">The sequence shown here is derived from an EMBL/GenBank/DDBJ whole genome shotgun (WGS) entry which is preliminary data.</text>
</comment>
<dbReference type="VEuPathDB" id="AmoebaDB:DDB_G0283775"/>
<sequence length="1218" mass="144674">MNNKELKNFNNENQNIFWKVIHNKVLFNLIFYFIENDETINQNHLFYQHFITNNLDYSDLRIKFKNLKNLNWFVEKNEYSLLLDKLKHNQYINVTTESLKLFLSKCEDIKIIDLVYKYLNDKNLLPFQNLAEESILSGNKISFEYFYNYNDNNNNNNDNNKFISIINPTTILYLYEICSDIEIIKCLINNLKKRNQFKLIYNDFVRKKAISYSYLNKNLQKNILFQFILSNEEFYFIPPQLIQPSNIIQSNTPIILPSNLTIPQLNNNNNNNNNNTINKIPFVYYKDCNYETRKKILQLNLVEKKVIYNSSKFEIKLNGKNQDEEIDELKTSIHEFFQIFGKKYFQTPIHILKRIELIECNYDGVGGSDGDGGGDGGSISKSNQIKELMEILLIECQFDFNLFKIYYQRFNDTKVLDKTDSITNNKFLLYLFQTMDCNGLLYFTNNHISVTLNERNSYIASSNSITSGGDGNNLIIKIFNQNYPIFQIKLLESLLETSDGRYRIIEFIKFCNNQDLIKIEIWDTLIRYLLYSNKCDCKFLDKIISIDGFNKKLVLLKLKKLSNQIRPFEKYKWYIESVKQFIKPLEYFEYNSFWERNEIESIEHVDYIFENKLSSFYTQQVLNETNNKLIEINFKILDINTANHFHNKFPFISKEQIYTDCYINALINCTDLKTIDLINNLQVNIKSIQSKLNFNSKLEDSIQLLIYLCNYCNNSLSWQPDFFFNFFYSLLNFIFKNDNSNHITQELLKEVSFNNFYFENYNCEMILLLSTFILELNLQQVKFLISSFNFNFNNQQQIQPINIFKIFPNQQQQQQDHHHTNDFKCIVEMMNYLLDNVVPPSSSSSSFSQIILFDEIFNHLFKRLLISSDISFNEILTIKSFLISNGINLIDDTPFHLFNYLLIKSPYFLKYILKSHPEGIELGEHISIQKIMTSELFKPVNNDNNVENQSFIFNSKFFTLDSIIKSSFNQLFQLLSSLYYSNWLSRGLDRNNFDFKFILSIGKFDLMSEMLLKKQFKPFPIMIPQILKLQDIKLIKLYITSLIEYYQNNDNNNNNIHVYRLLLEAIKTSNLSITQIILENFNEFNLDIETLDKTIKDTINLFEKTDSQLITYIFKHHLHLFKFNNNNDNNNNTSYKKIFEQFFINGSIEVTQLFFEMFPSQSSKDLEITKDMISIALNRKNINIIKYFYQNGKISKIPLINHIKESLKNELDLIDWLE</sequence>
<dbReference type="KEGG" id="ddi:DDB_G0283775"/>